<feature type="transmembrane region" description="Helical" evidence="6">
    <location>
        <begin position="150"/>
        <end position="168"/>
    </location>
</feature>
<dbReference type="GO" id="GO:0042391">
    <property type="term" value="P:regulation of membrane potential"/>
    <property type="evidence" value="ECO:0007669"/>
    <property type="project" value="InterPro"/>
</dbReference>
<keyword evidence="4 6" id="KW-0472">Membrane</keyword>
<sequence>MQLFVVNEALIAYTVLGGFIVIFGLVSLIVREKLYLSEACPACLNLIDPTRWEYQEAITEELTRIVLAIQVMAAAVNLPRTYVTRHATSMFIMLVPVMTFMWVVSALIIYIVIPDAGFTETLLIASCITPTDPAPNNPISAFNKWVCYTWGYHIMLSVFLGFVIGWLARKLLRMAESNDWIDKESFLSFSFALAIFVVGFVSLLGSDAFLACFVAGTSFTWDDWFREETRDAHLQGVIDLLLNLTTFIYIGTIFPWSSFYDDALSLRKLIPISILILIFRRLPIVVGLKKFIPAIHTFKEALFAGYFGPIGVGAIFLAVTVEREIDKTLWEYPELPEIIDKNGLMRTKERVFPIVAFIVLSSVIVHGITVPILNIGSRIDIERFPSIASISNQVARLPVIDFVENLTLERDAQGSEVEGSDHVVTGVLVEFDDFVSEGCSKGDTQSSSSSSPDSVVSEGGSNYASRPNYHHVTLNNLD</sequence>
<evidence type="ECO:0000256" key="2">
    <source>
        <dbReference type="ARBA" id="ARBA00022692"/>
    </source>
</evidence>
<evidence type="ECO:0000256" key="1">
    <source>
        <dbReference type="ARBA" id="ARBA00004141"/>
    </source>
</evidence>
<dbReference type="PANTHER" id="PTHR31382:SF1">
    <property type="entry name" value="SODIUM ION_PROTON EXCHANGER (EUROFUNG)"/>
    <property type="match status" value="1"/>
</dbReference>
<dbReference type="OrthoDB" id="2190219at2759"/>
<dbReference type="GO" id="GO:0120029">
    <property type="term" value="P:proton export across plasma membrane"/>
    <property type="evidence" value="ECO:0007669"/>
    <property type="project" value="InterPro"/>
</dbReference>
<reference evidence="8" key="1">
    <citation type="submission" date="2021-06" db="EMBL/GenBank/DDBJ databases">
        <authorList>
            <person name="Kallberg Y."/>
            <person name="Tangrot J."/>
            <person name="Rosling A."/>
        </authorList>
    </citation>
    <scope>NUCLEOTIDE SEQUENCE</scope>
    <source>
        <strain evidence="8">MT106</strain>
    </source>
</reference>
<keyword evidence="2 6" id="KW-0812">Transmembrane</keyword>
<name>A0A9N8YWE7_9GLOM</name>
<feature type="transmembrane region" description="Helical" evidence="6">
    <location>
        <begin position="351"/>
        <end position="373"/>
    </location>
</feature>
<feature type="region of interest" description="Disordered" evidence="5">
    <location>
        <begin position="439"/>
        <end position="478"/>
    </location>
</feature>
<dbReference type="GO" id="GO:0015385">
    <property type="term" value="F:sodium:proton antiporter activity"/>
    <property type="evidence" value="ECO:0007669"/>
    <property type="project" value="InterPro"/>
</dbReference>
<feature type="compositionally biased region" description="Low complexity" evidence="5">
    <location>
        <begin position="439"/>
        <end position="461"/>
    </location>
</feature>
<feature type="domain" description="Cation/H+ exchanger transmembrane" evidence="7">
    <location>
        <begin position="41"/>
        <end position="134"/>
    </location>
</feature>
<evidence type="ECO:0000256" key="3">
    <source>
        <dbReference type="ARBA" id="ARBA00022989"/>
    </source>
</evidence>
<dbReference type="GO" id="GO:0005886">
    <property type="term" value="C:plasma membrane"/>
    <property type="evidence" value="ECO:0007669"/>
    <property type="project" value="InterPro"/>
</dbReference>
<dbReference type="GO" id="GO:0036376">
    <property type="term" value="P:sodium ion export across plasma membrane"/>
    <property type="evidence" value="ECO:0007669"/>
    <property type="project" value="InterPro"/>
</dbReference>
<dbReference type="PANTHER" id="PTHR31382">
    <property type="entry name" value="NA(+)/H(+) ANTIPORTER"/>
    <property type="match status" value="1"/>
</dbReference>
<dbReference type="EMBL" id="CAJVPL010000142">
    <property type="protein sequence ID" value="CAG8453983.1"/>
    <property type="molecule type" value="Genomic_DNA"/>
</dbReference>
<comment type="caution">
    <text evidence="8">The sequence shown here is derived from an EMBL/GenBank/DDBJ whole genome shotgun (WGS) entry which is preliminary data.</text>
</comment>
<evidence type="ECO:0000313" key="9">
    <source>
        <dbReference type="Proteomes" id="UP000789831"/>
    </source>
</evidence>
<feature type="domain" description="Cation/H+ exchanger transmembrane" evidence="7">
    <location>
        <begin position="145"/>
        <end position="373"/>
    </location>
</feature>
<dbReference type="InterPro" id="IPR004712">
    <property type="entry name" value="Na+/H+_antiporter_fungi"/>
</dbReference>
<evidence type="ECO:0000259" key="7">
    <source>
        <dbReference type="Pfam" id="PF00999"/>
    </source>
</evidence>
<feature type="transmembrane region" description="Helical" evidence="6">
    <location>
        <begin position="236"/>
        <end position="257"/>
    </location>
</feature>
<dbReference type="Proteomes" id="UP000789831">
    <property type="component" value="Unassembled WGS sequence"/>
</dbReference>
<accession>A0A9N8YWE7</accession>
<keyword evidence="3 6" id="KW-1133">Transmembrane helix</keyword>
<gene>
    <name evidence="8" type="ORF">AGERDE_LOCUS1892</name>
</gene>
<feature type="transmembrane region" description="Helical" evidence="6">
    <location>
        <begin position="189"/>
        <end position="216"/>
    </location>
</feature>
<evidence type="ECO:0000313" key="8">
    <source>
        <dbReference type="EMBL" id="CAG8453983.1"/>
    </source>
</evidence>
<dbReference type="Pfam" id="PF00999">
    <property type="entry name" value="Na_H_Exchanger"/>
    <property type="match status" value="2"/>
</dbReference>
<comment type="subcellular location">
    <subcellularLocation>
        <location evidence="1">Membrane</location>
        <topology evidence="1">Multi-pass membrane protein</topology>
    </subcellularLocation>
</comment>
<feature type="transmembrane region" description="Helical" evidence="6">
    <location>
        <begin position="90"/>
        <end position="113"/>
    </location>
</feature>
<dbReference type="InterPro" id="IPR006153">
    <property type="entry name" value="Cation/H_exchanger_TM"/>
</dbReference>
<feature type="transmembrane region" description="Helical" evidence="6">
    <location>
        <begin position="269"/>
        <end position="289"/>
    </location>
</feature>
<dbReference type="AlphaFoldDB" id="A0A9N8YWE7"/>
<evidence type="ECO:0000256" key="4">
    <source>
        <dbReference type="ARBA" id="ARBA00023136"/>
    </source>
</evidence>
<feature type="transmembrane region" description="Helical" evidence="6">
    <location>
        <begin position="12"/>
        <end position="30"/>
    </location>
</feature>
<keyword evidence="9" id="KW-1185">Reference proteome</keyword>
<organism evidence="8 9">
    <name type="scientific">Ambispora gerdemannii</name>
    <dbReference type="NCBI Taxonomy" id="144530"/>
    <lineage>
        <taxon>Eukaryota</taxon>
        <taxon>Fungi</taxon>
        <taxon>Fungi incertae sedis</taxon>
        <taxon>Mucoromycota</taxon>
        <taxon>Glomeromycotina</taxon>
        <taxon>Glomeromycetes</taxon>
        <taxon>Archaeosporales</taxon>
        <taxon>Ambisporaceae</taxon>
        <taxon>Ambispora</taxon>
    </lineage>
</organism>
<evidence type="ECO:0000256" key="5">
    <source>
        <dbReference type="SAM" id="MobiDB-lite"/>
    </source>
</evidence>
<protein>
    <submittedName>
        <fullName evidence="8">4111_t:CDS:1</fullName>
    </submittedName>
</protein>
<proteinExistence type="predicted"/>
<feature type="transmembrane region" description="Helical" evidence="6">
    <location>
        <begin position="301"/>
        <end position="321"/>
    </location>
</feature>
<evidence type="ECO:0000256" key="6">
    <source>
        <dbReference type="SAM" id="Phobius"/>
    </source>
</evidence>